<keyword evidence="3" id="KW-1185">Reference proteome</keyword>
<dbReference type="Pfam" id="PF21834">
    <property type="entry name" value="DUF6894"/>
    <property type="match status" value="1"/>
</dbReference>
<proteinExistence type="predicted"/>
<gene>
    <name evidence="2" type="ORF">Q9K01_10580</name>
</gene>
<reference evidence="2 3" key="1">
    <citation type="submission" date="2023-08" db="EMBL/GenBank/DDBJ databases">
        <title>genomic of DY56.</title>
        <authorList>
            <person name="Wang Y."/>
        </authorList>
    </citation>
    <scope>NUCLEOTIDE SEQUENCE [LARGE SCALE GENOMIC DNA]</scope>
    <source>
        <strain evidence="2 3">DY56-A-20</strain>
    </source>
</reference>
<evidence type="ECO:0000313" key="3">
    <source>
        <dbReference type="Proteomes" id="UP001235664"/>
    </source>
</evidence>
<dbReference type="Proteomes" id="UP001235664">
    <property type="component" value="Unassembled WGS sequence"/>
</dbReference>
<dbReference type="EMBL" id="JAVAIL010000003">
    <property type="protein sequence ID" value="MDP4540072.1"/>
    <property type="molecule type" value="Genomic_DNA"/>
</dbReference>
<protein>
    <recommendedName>
        <fullName evidence="1">DUF6894 domain-containing protein</fullName>
    </recommendedName>
</protein>
<sequence length="145" mass="16134">MPRFFFHFHDGTSQTLDDTGVEFGSAEEAYLGAFGAARDMWPELIDARQDPMGCAFEIADAQGTALFQLPFAETLESCQMAPKKPVSSAEIQRGIDEVHRRVLAARTELRFGFDSARSSLAEAKRLLARLDVLTSPRPRKVTEQL</sequence>
<organism evidence="2 3">
    <name type="scientific">Qipengyuania benthica</name>
    <dbReference type="NCBI Taxonomy" id="3067651"/>
    <lineage>
        <taxon>Bacteria</taxon>
        <taxon>Pseudomonadati</taxon>
        <taxon>Pseudomonadota</taxon>
        <taxon>Alphaproteobacteria</taxon>
        <taxon>Sphingomonadales</taxon>
        <taxon>Erythrobacteraceae</taxon>
        <taxon>Qipengyuania</taxon>
    </lineage>
</organism>
<feature type="domain" description="DUF6894" evidence="1">
    <location>
        <begin position="3"/>
        <end position="72"/>
    </location>
</feature>
<dbReference type="RefSeq" id="WP_305930217.1">
    <property type="nucleotide sequence ID" value="NZ_JAVAIL010000003.1"/>
</dbReference>
<accession>A0ABT9H9S1</accession>
<evidence type="ECO:0000313" key="2">
    <source>
        <dbReference type="EMBL" id="MDP4540072.1"/>
    </source>
</evidence>
<dbReference type="InterPro" id="IPR054189">
    <property type="entry name" value="DUF6894"/>
</dbReference>
<name>A0ABT9H9S1_9SPHN</name>
<comment type="caution">
    <text evidence="2">The sequence shown here is derived from an EMBL/GenBank/DDBJ whole genome shotgun (WGS) entry which is preliminary data.</text>
</comment>
<evidence type="ECO:0000259" key="1">
    <source>
        <dbReference type="Pfam" id="PF21834"/>
    </source>
</evidence>